<dbReference type="GO" id="GO:0003700">
    <property type="term" value="F:DNA-binding transcription factor activity"/>
    <property type="evidence" value="ECO:0007669"/>
    <property type="project" value="InterPro"/>
</dbReference>
<organism evidence="5 6">
    <name type="scientific">Qipengyuania algicida</name>
    <dbReference type="NCBI Taxonomy" id="1836209"/>
    <lineage>
        <taxon>Bacteria</taxon>
        <taxon>Pseudomonadati</taxon>
        <taxon>Pseudomonadota</taxon>
        <taxon>Alphaproteobacteria</taxon>
        <taxon>Sphingomonadales</taxon>
        <taxon>Erythrobacteraceae</taxon>
        <taxon>Qipengyuania</taxon>
    </lineage>
</organism>
<evidence type="ECO:0000259" key="4">
    <source>
        <dbReference type="PROSITE" id="PS01124"/>
    </source>
</evidence>
<dbReference type="InterPro" id="IPR018060">
    <property type="entry name" value="HTH_AraC"/>
</dbReference>
<dbReference type="PRINTS" id="PR00032">
    <property type="entry name" value="HTHARAC"/>
</dbReference>
<dbReference type="EMBL" id="WTYA01000010">
    <property type="protein sequence ID" value="MXP29732.1"/>
    <property type="molecule type" value="Genomic_DNA"/>
</dbReference>
<keyword evidence="6" id="KW-1185">Reference proteome</keyword>
<dbReference type="Gene3D" id="1.10.10.60">
    <property type="entry name" value="Homeodomain-like"/>
    <property type="match status" value="1"/>
</dbReference>
<dbReference type="GO" id="GO:0043565">
    <property type="term" value="F:sequence-specific DNA binding"/>
    <property type="evidence" value="ECO:0007669"/>
    <property type="project" value="InterPro"/>
</dbReference>
<keyword evidence="3" id="KW-0804">Transcription</keyword>
<dbReference type="SUPFAM" id="SSF46689">
    <property type="entry name" value="Homeodomain-like"/>
    <property type="match status" value="2"/>
</dbReference>
<evidence type="ECO:0000313" key="5">
    <source>
        <dbReference type="EMBL" id="MXP29732.1"/>
    </source>
</evidence>
<keyword evidence="1" id="KW-0805">Transcription regulation</keyword>
<gene>
    <name evidence="5" type="ORF">GRI58_13035</name>
</gene>
<dbReference type="Pfam" id="PF12833">
    <property type="entry name" value="HTH_18"/>
    <property type="match status" value="1"/>
</dbReference>
<dbReference type="PROSITE" id="PS01124">
    <property type="entry name" value="HTH_ARAC_FAMILY_2"/>
    <property type="match status" value="1"/>
</dbReference>
<evidence type="ECO:0000256" key="1">
    <source>
        <dbReference type="ARBA" id="ARBA00023015"/>
    </source>
</evidence>
<protein>
    <submittedName>
        <fullName evidence="5">Helix-turn-helix domain-containing protein</fullName>
    </submittedName>
</protein>
<dbReference type="PANTHER" id="PTHR47893:SF1">
    <property type="entry name" value="REGULATORY PROTEIN PCHR"/>
    <property type="match status" value="1"/>
</dbReference>
<reference evidence="5 6" key="1">
    <citation type="submission" date="2019-12" db="EMBL/GenBank/DDBJ databases">
        <title>Genomic-based taxomic classification of the family Erythrobacteraceae.</title>
        <authorList>
            <person name="Xu L."/>
        </authorList>
    </citation>
    <scope>NUCLEOTIDE SEQUENCE [LARGE SCALE GENOMIC DNA]</scope>
    <source>
        <strain evidence="5 6">KEMB 9005-328</strain>
    </source>
</reference>
<dbReference type="SMART" id="SM00342">
    <property type="entry name" value="HTH_ARAC"/>
    <property type="match status" value="1"/>
</dbReference>
<dbReference type="PROSITE" id="PS00041">
    <property type="entry name" value="HTH_ARAC_FAMILY_1"/>
    <property type="match status" value="1"/>
</dbReference>
<dbReference type="InterPro" id="IPR009057">
    <property type="entry name" value="Homeodomain-like_sf"/>
</dbReference>
<dbReference type="InterPro" id="IPR053142">
    <property type="entry name" value="PchR_regulatory_protein"/>
</dbReference>
<evidence type="ECO:0000256" key="2">
    <source>
        <dbReference type="ARBA" id="ARBA00023125"/>
    </source>
</evidence>
<dbReference type="AlphaFoldDB" id="A0A845AGK8"/>
<name>A0A845AGK8_9SPHN</name>
<dbReference type="OrthoDB" id="7426043at2"/>
<dbReference type="InterPro" id="IPR018062">
    <property type="entry name" value="HTH_AraC-typ_CS"/>
</dbReference>
<dbReference type="Proteomes" id="UP000439780">
    <property type="component" value="Unassembled WGS sequence"/>
</dbReference>
<sequence>MTTVFEGEVPGTAPIPAHSALLVYRLGGGETPATFEIMTGHARNECSGPSHEKRALACFVAHDALARLFEWTPDKADQSPFHLTSELRAIALAILEAPMDGPPRETYRVGKSIELLCETMRALREGWLVPVVPGNALSPADSRRLVAVRRIIDERWADRLTLESLARASGMNRAKLTRGFRALYHCTVTEAISERRLMEARRALRTTDLPVSSIGYASGYLNNASFTRAFGRRFGVSPSEYRGYASAA</sequence>
<feature type="domain" description="HTH araC/xylS-type" evidence="4">
    <location>
        <begin position="146"/>
        <end position="244"/>
    </location>
</feature>
<dbReference type="InterPro" id="IPR020449">
    <property type="entry name" value="Tscrpt_reg_AraC-type_HTH"/>
</dbReference>
<dbReference type="PANTHER" id="PTHR47893">
    <property type="entry name" value="REGULATORY PROTEIN PCHR"/>
    <property type="match status" value="1"/>
</dbReference>
<keyword evidence="2" id="KW-0238">DNA-binding</keyword>
<comment type="caution">
    <text evidence="5">The sequence shown here is derived from an EMBL/GenBank/DDBJ whole genome shotgun (WGS) entry which is preliminary data.</text>
</comment>
<evidence type="ECO:0000256" key="3">
    <source>
        <dbReference type="ARBA" id="ARBA00023163"/>
    </source>
</evidence>
<evidence type="ECO:0000313" key="6">
    <source>
        <dbReference type="Proteomes" id="UP000439780"/>
    </source>
</evidence>
<dbReference type="RefSeq" id="WP_160754023.1">
    <property type="nucleotide sequence ID" value="NZ_WTYA01000010.1"/>
</dbReference>
<proteinExistence type="predicted"/>
<accession>A0A845AGK8</accession>